<feature type="transmembrane region" description="Helical" evidence="7">
    <location>
        <begin position="149"/>
        <end position="170"/>
    </location>
</feature>
<evidence type="ECO:0000256" key="6">
    <source>
        <dbReference type="SAM" id="MobiDB-lite"/>
    </source>
</evidence>
<keyword evidence="5 7" id="KW-0472">Membrane</keyword>
<feature type="domain" description="EamA" evidence="8">
    <location>
        <begin position="39"/>
        <end position="112"/>
    </location>
</feature>
<feature type="region of interest" description="Disordered" evidence="6">
    <location>
        <begin position="122"/>
        <end position="141"/>
    </location>
</feature>
<keyword evidence="10" id="KW-1185">Reference proteome</keyword>
<dbReference type="EMBL" id="BSDZ01000009">
    <property type="protein sequence ID" value="GLI61169.1"/>
    <property type="molecule type" value="Genomic_DNA"/>
</dbReference>
<evidence type="ECO:0000256" key="1">
    <source>
        <dbReference type="ARBA" id="ARBA00004141"/>
    </source>
</evidence>
<dbReference type="Pfam" id="PF00892">
    <property type="entry name" value="EamA"/>
    <property type="match status" value="2"/>
</dbReference>
<dbReference type="InterPro" id="IPR000620">
    <property type="entry name" value="EamA_dom"/>
</dbReference>
<feature type="transmembrane region" description="Helical" evidence="7">
    <location>
        <begin position="95"/>
        <end position="116"/>
    </location>
</feature>
<dbReference type="Proteomes" id="UP001165090">
    <property type="component" value="Unassembled WGS sequence"/>
</dbReference>
<feature type="transmembrane region" description="Helical" evidence="7">
    <location>
        <begin position="182"/>
        <end position="200"/>
    </location>
</feature>
<feature type="non-terminal residue" evidence="9">
    <location>
        <position position="1"/>
    </location>
</feature>
<comment type="caution">
    <text evidence="9">The sequence shown here is derived from an EMBL/GenBank/DDBJ whole genome shotgun (WGS) entry which is preliminary data.</text>
</comment>
<proteinExistence type="inferred from homology"/>
<accession>A0ABQ5RUQ4</accession>
<feature type="compositionally biased region" description="Low complexity" evidence="6">
    <location>
        <begin position="130"/>
        <end position="141"/>
    </location>
</feature>
<evidence type="ECO:0000313" key="9">
    <source>
        <dbReference type="EMBL" id="GLI61169.1"/>
    </source>
</evidence>
<name>A0ABQ5RUQ4_9CHLO</name>
<evidence type="ECO:0000256" key="7">
    <source>
        <dbReference type="SAM" id="Phobius"/>
    </source>
</evidence>
<dbReference type="PANTHER" id="PTHR22911:SF6">
    <property type="entry name" value="SOLUTE CARRIER FAMILY 35 MEMBER G1"/>
    <property type="match status" value="1"/>
</dbReference>
<evidence type="ECO:0000256" key="3">
    <source>
        <dbReference type="ARBA" id="ARBA00022692"/>
    </source>
</evidence>
<protein>
    <recommendedName>
        <fullName evidence="8">EamA domain-containing protein</fullName>
    </recommendedName>
</protein>
<dbReference type="SUPFAM" id="SSF103481">
    <property type="entry name" value="Multidrug resistance efflux transporter EmrE"/>
    <property type="match status" value="2"/>
</dbReference>
<sequence>LPILPKGNSVNIVASSSTVSNLGESNSSSGLPNRSSTARVTLLTLVRGAFGSVATIAFILSLQLLSLKDAVTLFFTSPIIALLLDWLLLGRPPGYGGAAATAFTLAGALMVTQPSFLLGDHGRSHRGAEGTDSTSGQSGDGNENGLSSLGVALALVAAAANASGFLTISLLRGLQHPLVLTWWYNLVLAVMTASPLVLQWPQAPIMPSRREVPLLLAVGSTQLAAQLCLNRGFQLESAGRGAAINVLQVLFSFILDVAVLGDKPSLLSVGGSSLVATGVLFVALSSDQRIGPGDGHQCSGVTYDTNRKPSASRTQHRVLVDPGGDEAATRVTLARDPQVAEDSLTEPLLDETAPRGV</sequence>
<feature type="transmembrane region" description="Helical" evidence="7">
    <location>
        <begin position="70"/>
        <end position="88"/>
    </location>
</feature>
<reference evidence="9 10" key="1">
    <citation type="journal article" date="2023" name="IScience">
        <title>Expanded male sex-determining region conserved during the evolution of homothallism in the green alga Volvox.</title>
        <authorList>
            <person name="Yamamoto K."/>
            <person name="Matsuzaki R."/>
            <person name="Mahakham W."/>
            <person name="Heman W."/>
            <person name="Sekimoto H."/>
            <person name="Kawachi M."/>
            <person name="Minakuchi Y."/>
            <person name="Toyoda A."/>
            <person name="Nozaki H."/>
        </authorList>
    </citation>
    <scope>NUCLEOTIDE SEQUENCE [LARGE SCALE GENOMIC DNA]</scope>
    <source>
        <strain evidence="9 10">NIES-4468</strain>
    </source>
</reference>
<comment type="subcellular location">
    <subcellularLocation>
        <location evidence="1">Membrane</location>
        <topology evidence="1">Multi-pass membrane protein</topology>
    </subcellularLocation>
</comment>
<evidence type="ECO:0000256" key="5">
    <source>
        <dbReference type="ARBA" id="ARBA00023136"/>
    </source>
</evidence>
<gene>
    <name evidence="9" type="ORF">VaNZ11_003457</name>
</gene>
<feature type="region of interest" description="Disordered" evidence="6">
    <location>
        <begin position="336"/>
        <end position="357"/>
    </location>
</feature>
<evidence type="ECO:0000256" key="4">
    <source>
        <dbReference type="ARBA" id="ARBA00022989"/>
    </source>
</evidence>
<comment type="similarity">
    <text evidence="2">Belongs to the drug/metabolite transporter (DMT) superfamily. Plant drug/metabolite exporter (P-DME) (TC 2.A.7.4) family.</text>
</comment>
<keyword evidence="4 7" id="KW-1133">Transmembrane helix</keyword>
<keyword evidence="3 7" id="KW-0812">Transmembrane</keyword>
<evidence type="ECO:0000259" key="8">
    <source>
        <dbReference type="Pfam" id="PF00892"/>
    </source>
</evidence>
<evidence type="ECO:0000256" key="2">
    <source>
        <dbReference type="ARBA" id="ARBA00007635"/>
    </source>
</evidence>
<evidence type="ECO:0000313" key="10">
    <source>
        <dbReference type="Proteomes" id="UP001165090"/>
    </source>
</evidence>
<organism evidence="9 10">
    <name type="scientific">Volvox africanus</name>
    <dbReference type="NCBI Taxonomy" id="51714"/>
    <lineage>
        <taxon>Eukaryota</taxon>
        <taxon>Viridiplantae</taxon>
        <taxon>Chlorophyta</taxon>
        <taxon>core chlorophytes</taxon>
        <taxon>Chlorophyceae</taxon>
        <taxon>CS clade</taxon>
        <taxon>Chlamydomonadales</taxon>
        <taxon>Volvocaceae</taxon>
        <taxon>Volvox</taxon>
    </lineage>
</organism>
<dbReference type="PANTHER" id="PTHR22911">
    <property type="entry name" value="ACYL-MALONYL CONDENSING ENZYME-RELATED"/>
    <property type="match status" value="1"/>
</dbReference>
<dbReference type="InterPro" id="IPR037185">
    <property type="entry name" value="EmrE-like"/>
</dbReference>
<feature type="domain" description="EamA" evidence="8">
    <location>
        <begin position="149"/>
        <end position="283"/>
    </location>
</feature>
<feature type="transmembrane region" description="Helical" evidence="7">
    <location>
        <begin position="40"/>
        <end position="64"/>
    </location>
</feature>